<dbReference type="SMART" id="SM00287">
    <property type="entry name" value="SH3b"/>
    <property type="match status" value="3"/>
</dbReference>
<comment type="similarity">
    <text evidence="1">Belongs to the peptidase C40 family.</text>
</comment>
<dbReference type="InterPro" id="IPR000064">
    <property type="entry name" value="NLP_P60_dom"/>
</dbReference>
<dbReference type="InterPro" id="IPR038765">
    <property type="entry name" value="Papain-like_cys_pep_sf"/>
</dbReference>
<dbReference type="InterPro" id="IPR051202">
    <property type="entry name" value="Peptidase_C40"/>
</dbReference>
<feature type="domain" description="NlpC/P60" evidence="6">
    <location>
        <begin position="246"/>
        <end position="366"/>
    </location>
</feature>
<name>A0A4R3MIV1_9FIRM</name>
<feature type="domain" description="SH3b" evidence="5">
    <location>
        <begin position="175"/>
        <end position="238"/>
    </location>
</feature>
<dbReference type="Gene3D" id="3.90.1720.10">
    <property type="entry name" value="endopeptidase domain like (from Nostoc punctiforme)"/>
    <property type="match status" value="1"/>
</dbReference>
<dbReference type="PANTHER" id="PTHR47053:SF1">
    <property type="entry name" value="MUREIN DD-ENDOPEPTIDASE MEPH-RELATED"/>
    <property type="match status" value="1"/>
</dbReference>
<dbReference type="GO" id="GO:0008234">
    <property type="term" value="F:cysteine-type peptidase activity"/>
    <property type="evidence" value="ECO:0007669"/>
    <property type="project" value="UniProtKB-KW"/>
</dbReference>
<evidence type="ECO:0000259" key="5">
    <source>
        <dbReference type="PROSITE" id="PS51781"/>
    </source>
</evidence>
<protein>
    <submittedName>
        <fullName evidence="7">SH3 domain-containing protein</fullName>
    </submittedName>
</protein>
<reference evidence="7 8" key="1">
    <citation type="submission" date="2019-03" db="EMBL/GenBank/DDBJ databases">
        <title>Genomic Encyclopedia of Type Strains, Phase IV (KMG-IV): sequencing the most valuable type-strain genomes for metagenomic binning, comparative biology and taxonomic classification.</title>
        <authorList>
            <person name="Goeker M."/>
        </authorList>
    </citation>
    <scope>NUCLEOTIDE SEQUENCE [LARGE SCALE GENOMIC DNA]</scope>
    <source>
        <strain evidence="7 8">DSM 24629</strain>
    </source>
</reference>
<keyword evidence="4" id="KW-0788">Thiol protease</keyword>
<dbReference type="OrthoDB" id="9808890at2"/>
<dbReference type="RefSeq" id="WP_132253203.1">
    <property type="nucleotide sequence ID" value="NZ_SMAL01000008.1"/>
</dbReference>
<evidence type="ECO:0000256" key="3">
    <source>
        <dbReference type="ARBA" id="ARBA00022801"/>
    </source>
</evidence>
<gene>
    <name evidence="7" type="ORF">EDC18_10845</name>
</gene>
<dbReference type="Gene3D" id="2.30.30.40">
    <property type="entry name" value="SH3 Domains"/>
    <property type="match status" value="3"/>
</dbReference>
<dbReference type="GO" id="GO:0006508">
    <property type="term" value="P:proteolysis"/>
    <property type="evidence" value="ECO:0007669"/>
    <property type="project" value="UniProtKB-KW"/>
</dbReference>
<keyword evidence="3" id="KW-0378">Hydrolase</keyword>
<dbReference type="Pfam" id="PF00877">
    <property type="entry name" value="NLPC_P60"/>
    <property type="match status" value="1"/>
</dbReference>
<organism evidence="7 8">
    <name type="scientific">Natranaerovirga pectinivora</name>
    <dbReference type="NCBI Taxonomy" id="682400"/>
    <lineage>
        <taxon>Bacteria</taxon>
        <taxon>Bacillati</taxon>
        <taxon>Bacillota</taxon>
        <taxon>Clostridia</taxon>
        <taxon>Lachnospirales</taxon>
        <taxon>Natranaerovirgaceae</taxon>
        <taxon>Natranaerovirga</taxon>
    </lineage>
</organism>
<dbReference type="PANTHER" id="PTHR47053">
    <property type="entry name" value="MUREIN DD-ENDOPEPTIDASE MEPH-RELATED"/>
    <property type="match status" value="1"/>
</dbReference>
<accession>A0A4R3MIV1</accession>
<evidence type="ECO:0000313" key="7">
    <source>
        <dbReference type="EMBL" id="TCT13810.1"/>
    </source>
</evidence>
<feature type="domain" description="SH3b" evidence="5">
    <location>
        <begin position="99"/>
        <end position="162"/>
    </location>
</feature>
<comment type="caution">
    <text evidence="7">The sequence shown here is derived from an EMBL/GenBank/DDBJ whole genome shotgun (WGS) entry which is preliminary data.</text>
</comment>
<keyword evidence="8" id="KW-1185">Reference proteome</keyword>
<dbReference type="PROSITE" id="PS51781">
    <property type="entry name" value="SH3B"/>
    <property type="match status" value="3"/>
</dbReference>
<evidence type="ECO:0000313" key="8">
    <source>
        <dbReference type="Proteomes" id="UP000294902"/>
    </source>
</evidence>
<dbReference type="EMBL" id="SMAL01000008">
    <property type="protein sequence ID" value="TCT13810.1"/>
    <property type="molecule type" value="Genomic_DNA"/>
</dbReference>
<dbReference type="SUPFAM" id="SSF54001">
    <property type="entry name" value="Cysteine proteinases"/>
    <property type="match status" value="1"/>
</dbReference>
<dbReference type="PROSITE" id="PS51935">
    <property type="entry name" value="NLPC_P60"/>
    <property type="match status" value="1"/>
</dbReference>
<evidence type="ECO:0000256" key="2">
    <source>
        <dbReference type="ARBA" id="ARBA00022670"/>
    </source>
</evidence>
<dbReference type="Pfam" id="PF08239">
    <property type="entry name" value="SH3_3"/>
    <property type="match status" value="3"/>
</dbReference>
<feature type="domain" description="SH3b" evidence="5">
    <location>
        <begin position="25"/>
        <end position="87"/>
    </location>
</feature>
<evidence type="ECO:0000259" key="6">
    <source>
        <dbReference type="PROSITE" id="PS51935"/>
    </source>
</evidence>
<proteinExistence type="inferred from homology"/>
<keyword evidence="2" id="KW-0645">Protease</keyword>
<evidence type="ECO:0000256" key="4">
    <source>
        <dbReference type="ARBA" id="ARBA00022807"/>
    </source>
</evidence>
<sequence length="366" mass="41027">MKKHLRKVTFGLIGSLLLTSNIYGAEKGVVNTNILNVRSGPGTHFSVTSQLRRGQEVEVIDSSNEWLKVNLNNQEVFLHSDFVSIIEVPVQEESIVQLQRQAIVDTDILNVRSTPSVNGTRITQLRRGEKLGVVSQSGEWYLVTGPNNIEGFVHGDFIRFAEDKTVLSEQNQVKELIAVVDVNVLNVRQEPNTNSSIIGKTYRFNQLKVVRVLEEWVEIVQTDGRTGYVSKDFTTIREIESFENVDRIRQEVVDYARQFLGNPYSWGGNSLTDGIDCSGFTQQILGRFGFNISRTSRTQINDGVRINRNELLPGDLVFYGNNNSISHVALFIGNGQIIHASNRRTGIIISNIDYGTPYIGAARIIN</sequence>
<dbReference type="Proteomes" id="UP000294902">
    <property type="component" value="Unassembled WGS sequence"/>
</dbReference>
<evidence type="ECO:0000256" key="1">
    <source>
        <dbReference type="ARBA" id="ARBA00007074"/>
    </source>
</evidence>
<dbReference type="AlphaFoldDB" id="A0A4R3MIV1"/>
<dbReference type="InterPro" id="IPR003646">
    <property type="entry name" value="SH3-like_bac-type"/>
</dbReference>